<keyword evidence="1" id="KW-0547">Nucleotide-binding</keyword>
<organism evidence="1 2">
    <name type="scientific">Babesia caballi</name>
    <dbReference type="NCBI Taxonomy" id="5871"/>
    <lineage>
        <taxon>Eukaryota</taxon>
        <taxon>Sar</taxon>
        <taxon>Alveolata</taxon>
        <taxon>Apicomplexa</taxon>
        <taxon>Aconoidasida</taxon>
        <taxon>Piroplasmida</taxon>
        <taxon>Babesiidae</taxon>
        <taxon>Babesia</taxon>
    </lineage>
</organism>
<keyword evidence="1" id="KW-0378">Hydrolase</keyword>
<proteinExistence type="predicted"/>
<keyword evidence="1" id="KW-0067">ATP-binding</keyword>
<dbReference type="RefSeq" id="XP_067713044.1">
    <property type="nucleotide sequence ID" value="XM_067856943.1"/>
</dbReference>
<comment type="caution">
    <text evidence="1">The sequence shown here is derived from an EMBL/GenBank/DDBJ whole genome shotgun (WGS) entry which is preliminary data.</text>
</comment>
<sequence length="353" mass="37851">MLKPGYRLHSLPRKGPLHTLSSVGSATRPLSALHFSQAIVTRAVVSVSRGRGVHEGVWVVDARAVAVHGPIVHRGRATVVVVHGVAARSLAPVPVGRRPGLLHHLRAAAADEFANQPLVRLPLGRAFSAPAEGVADARRVEAADGGVEELQVVLCPLVRPHEPVPNPAEVLVNASIGDWVVPPHNPLLALGFPLQPRYRRVDGIPLVGRRQCAVRPDQVVDVVDGVPVDRRVDAFVSAAPAFMVHVVLPVVPRAVAQAALRRLQVRRRKVEVVPGLAAVLLRLLRLVVPDDASIFACKVQRLLLGRGDLTQYVGAPRTAELGDVHVVLGSGNLFLSVNVRSRRIAVTRNVVHV</sequence>
<evidence type="ECO:0000313" key="1">
    <source>
        <dbReference type="EMBL" id="GIX60973.1"/>
    </source>
</evidence>
<protein>
    <submittedName>
        <fullName evidence="1">DNA helicase UvrD</fullName>
    </submittedName>
</protein>
<dbReference type="AlphaFoldDB" id="A0AAV4LLI8"/>
<accession>A0AAV4LLI8</accession>
<dbReference type="EMBL" id="BPLF01000001">
    <property type="protein sequence ID" value="GIX60973.1"/>
    <property type="molecule type" value="Genomic_DNA"/>
</dbReference>
<dbReference type="GO" id="GO:0004386">
    <property type="term" value="F:helicase activity"/>
    <property type="evidence" value="ECO:0007669"/>
    <property type="project" value="UniProtKB-KW"/>
</dbReference>
<dbReference type="GeneID" id="94192456"/>
<keyword evidence="2" id="KW-1185">Reference proteome</keyword>
<reference evidence="1 2" key="1">
    <citation type="submission" date="2021-06" db="EMBL/GenBank/DDBJ databases">
        <title>Genome sequence of Babesia caballi.</title>
        <authorList>
            <person name="Yamagishi J."/>
            <person name="Kidaka T."/>
            <person name="Ochi A."/>
        </authorList>
    </citation>
    <scope>NUCLEOTIDE SEQUENCE [LARGE SCALE GENOMIC DNA]</scope>
    <source>
        <strain evidence="1">USDA-D6B2</strain>
    </source>
</reference>
<gene>
    <name evidence="1" type="ORF">BcabD6B2_04080</name>
</gene>
<dbReference type="Proteomes" id="UP001497744">
    <property type="component" value="Unassembled WGS sequence"/>
</dbReference>
<keyword evidence="1" id="KW-0347">Helicase</keyword>
<evidence type="ECO:0000313" key="2">
    <source>
        <dbReference type="Proteomes" id="UP001497744"/>
    </source>
</evidence>
<name>A0AAV4LLI8_BABCB</name>